<dbReference type="InterPro" id="IPR016024">
    <property type="entry name" value="ARM-type_fold"/>
</dbReference>
<dbReference type="InterPro" id="IPR003890">
    <property type="entry name" value="MIF4G-like_typ-3"/>
</dbReference>
<proteinExistence type="predicted"/>
<dbReference type="Pfam" id="PF02854">
    <property type="entry name" value="MIF4G"/>
    <property type="match status" value="1"/>
</dbReference>
<dbReference type="PANTHER" id="PTHR23253">
    <property type="entry name" value="EUKARYOTIC TRANSLATION INITIATION FACTOR 4 GAMMA"/>
    <property type="match status" value="1"/>
</dbReference>
<dbReference type="Gene3D" id="1.25.40.180">
    <property type="match status" value="1"/>
</dbReference>
<dbReference type="SUPFAM" id="SSF48371">
    <property type="entry name" value="ARM repeat"/>
    <property type="match status" value="1"/>
</dbReference>
<comment type="caution">
    <text evidence="2">The sequence shown here is derived from an EMBL/GenBank/DDBJ whole genome shotgun (WGS) entry which is preliminary data.</text>
</comment>
<evidence type="ECO:0000313" key="3">
    <source>
        <dbReference type="Proteomes" id="UP000245207"/>
    </source>
</evidence>
<protein>
    <submittedName>
        <fullName evidence="2">Armadillo-type fold</fullName>
    </submittedName>
</protein>
<evidence type="ECO:0000259" key="1">
    <source>
        <dbReference type="Pfam" id="PF02854"/>
    </source>
</evidence>
<keyword evidence="3" id="KW-1185">Reference proteome</keyword>
<evidence type="ECO:0000313" key="2">
    <source>
        <dbReference type="EMBL" id="PWA37666.1"/>
    </source>
</evidence>
<sequence length="140" mass="15946">MEMELNIKLNQISRILNRLTSETYDIVKRLIVNIGITTVDTLKGVVSLIFDKAVLDNHNCNVHARLCCDFITELPSFPSTEPGANNITFKRLLLKKVEDTFDRSEGGPMGEFIFLIALHHQKVISDSFLRRTMQKLNLQA</sequence>
<dbReference type="OrthoDB" id="514777at2759"/>
<reference evidence="2 3" key="1">
    <citation type="journal article" date="2018" name="Mol. Plant">
        <title>The genome of Artemisia annua provides insight into the evolution of Asteraceae family and artemisinin biosynthesis.</title>
        <authorList>
            <person name="Shen Q."/>
            <person name="Zhang L."/>
            <person name="Liao Z."/>
            <person name="Wang S."/>
            <person name="Yan T."/>
            <person name="Shi P."/>
            <person name="Liu M."/>
            <person name="Fu X."/>
            <person name="Pan Q."/>
            <person name="Wang Y."/>
            <person name="Lv Z."/>
            <person name="Lu X."/>
            <person name="Zhang F."/>
            <person name="Jiang W."/>
            <person name="Ma Y."/>
            <person name="Chen M."/>
            <person name="Hao X."/>
            <person name="Li L."/>
            <person name="Tang Y."/>
            <person name="Lv G."/>
            <person name="Zhou Y."/>
            <person name="Sun X."/>
            <person name="Brodelius P.E."/>
            <person name="Rose J.K.C."/>
            <person name="Tang K."/>
        </authorList>
    </citation>
    <scope>NUCLEOTIDE SEQUENCE [LARGE SCALE GENOMIC DNA]</scope>
    <source>
        <strain evidence="3">cv. Huhao1</strain>
        <tissue evidence="2">Leaf</tissue>
    </source>
</reference>
<feature type="domain" description="MIF4G" evidence="1">
    <location>
        <begin position="10"/>
        <end position="104"/>
    </location>
</feature>
<organism evidence="2 3">
    <name type="scientific">Artemisia annua</name>
    <name type="common">Sweet wormwood</name>
    <dbReference type="NCBI Taxonomy" id="35608"/>
    <lineage>
        <taxon>Eukaryota</taxon>
        <taxon>Viridiplantae</taxon>
        <taxon>Streptophyta</taxon>
        <taxon>Embryophyta</taxon>
        <taxon>Tracheophyta</taxon>
        <taxon>Spermatophyta</taxon>
        <taxon>Magnoliopsida</taxon>
        <taxon>eudicotyledons</taxon>
        <taxon>Gunneridae</taxon>
        <taxon>Pentapetalae</taxon>
        <taxon>asterids</taxon>
        <taxon>campanulids</taxon>
        <taxon>Asterales</taxon>
        <taxon>Asteraceae</taxon>
        <taxon>Asteroideae</taxon>
        <taxon>Anthemideae</taxon>
        <taxon>Artemisiinae</taxon>
        <taxon>Artemisia</taxon>
    </lineage>
</organism>
<dbReference type="EMBL" id="PKPP01016483">
    <property type="protein sequence ID" value="PWA37666.1"/>
    <property type="molecule type" value="Genomic_DNA"/>
</dbReference>
<gene>
    <name evidence="2" type="ORF">CTI12_AA588160</name>
</gene>
<dbReference type="GO" id="GO:0003729">
    <property type="term" value="F:mRNA binding"/>
    <property type="evidence" value="ECO:0007669"/>
    <property type="project" value="TreeGrafter"/>
</dbReference>
<dbReference type="AlphaFoldDB" id="A0A2U1KLL8"/>
<dbReference type="STRING" id="35608.A0A2U1KLL8"/>
<dbReference type="GO" id="GO:0016281">
    <property type="term" value="C:eukaryotic translation initiation factor 4F complex"/>
    <property type="evidence" value="ECO:0007669"/>
    <property type="project" value="TreeGrafter"/>
</dbReference>
<dbReference type="PANTHER" id="PTHR23253:SF53">
    <property type="entry name" value="EUKARYOTIC TRANSLATION INITIATION FACTOR ISOFORM 4G-1"/>
    <property type="match status" value="1"/>
</dbReference>
<name>A0A2U1KLL8_ARTAN</name>
<dbReference type="GO" id="GO:0003743">
    <property type="term" value="F:translation initiation factor activity"/>
    <property type="evidence" value="ECO:0007669"/>
    <property type="project" value="TreeGrafter"/>
</dbReference>
<accession>A0A2U1KLL8</accession>
<dbReference type="Proteomes" id="UP000245207">
    <property type="component" value="Unassembled WGS sequence"/>
</dbReference>